<dbReference type="PANTHER" id="PTHR12292">
    <property type="entry name" value="RWD DOMAIN-CONTAINING PROTEIN"/>
    <property type="match status" value="1"/>
</dbReference>
<dbReference type="InterPro" id="IPR016135">
    <property type="entry name" value="UBQ-conjugating_enzyme/RWD"/>
</dbReference>
<proteinExistence type="predicted"/>
<evidence type="ECO:0000313" key="3">
    <source>
        <dbReference type="EMBL" id="CAE0653737.1"/>
    </source>
</evidence>
<gene>
    <name evidence="3" type="ORF">HAKA00212_LOCUS26272</name>
</gene>
<sequence length="295" mass="32335">MDYAEEQSMEVEALEAIYMEEYTKIADSPLEYKIFLEPIQGGGEDENHVAIDMMVKYPETYPEVAPEITINNRRGLGDHQIPEIMELVNTTAEENIGMAMIFTIAEAVKEWLNENNVKGADGSMHTAMLQRMEAAKKAAADADAAAARAAAADVDEDEEAEEARRLQRLADGTPVNPETFADWKVRFKAEMRRAHAEGVGAAGGVAAAALAADLTHQATPQFTKPTGRQLFERHLATEGDEEGDEVKLEEDGEDWPEAAQEEGETVEVNTAVFAADDEDLDDLDDLEDSEEEEGG</sequence>
<dbReference type="Pfam" id="PF05773">
    <property type="entry name" value="RWD"/>
    <property type="match status" value="1"/>
</dbReference>
<feature type="domain" description="RWD" evidence="2">
    <location>
        <begin position="9"/>
        <end position="115"/>
    </location>
</feature>
<reference evidence="3" key="1">
    <citation type="submission" date="2021-01" db="EMBL/GenBank/DDBJ databases">
        <authorList>
            <person name="Corre E."/>
            <person name="Pelletier E."/>
            <person name="Niang G."/>
            <person name="Scheremetjew M."/>
            <person name="Finn R."/>
            <person name="Kale V."/>
            <person name="Holt S."/>
            <person name="Cochrane G."/>
            <person name="Meng A."/>
            <person name="Brown T."/>
            <person name="Cohen L."/>
        </authorList>
    </citation>
    <scope>NUCLEOTIDE SEQUENCE</scope>
    <source>
        <strain evidence="3">CCMP3107</strain>
    </source>
</reference>
<dbReference type="SMART" id="SM00591">
    <property type="entry name" value="RWD"/>
    <property type="match status" value="1"/>
</dbReference>
<organism evidence="3">
    <name type="scientific">Heterosigma akashiwo</name>
    <name type="common">Chromophytic alga</name>
    <name type="synonym">Heterosigma carterae</name>
    <dbReference type="NCBI Taxonomy" id="2829"/>
    <lineage>
        <taxon>Eukaryota</taxon>
        <taxon>Sar</taxon>
        <taxon>Stramenopiles</taxon>
        <taxon>Ochrophyta</taxon>
        <taxon>Raphidophyceae</taxon>
        <taxon>Chattonellales</taxon>
        <taxon>Chattonellaceae</taxon>
        <taxon>Heterosigma</taxon>
    </lineage>
</organism>
<dbReference type="SUPFAM" id="SSF54495">
    <property type="entry name" value="UBC-like"/>
    <property type="match status" value="1"/>
</dbReference>
<dbReference type="InterPro" id="IPR040213">
    <property type="entry name" value="GIR2-like"/>
</dbReference>
<dbReference type="GO" id="GO:0009893">
    <property type="term" value="P:positive regulation of metabolic process"/>
    <property type="evidence" value="ECO:0007669"/>
    <property type="project" value="UniProtKB-ARBA"/>
</dbReference>
<dbReference type="GO" id="GO:0033554">
    <property type="term" value="P:cellular response to stress"/>
    <property type="evidence" value="ECO:0007669"/>
    <property type="project" value="UniProtKB-ARBA"/>
</dbReference>
<name>A0A7S3YJK7_HETAK</name>
<dbReference type="GO" id="GO:0051246">
    <property type="term" value="P:regulation of protein metabolic process"/>
    <property type="evidence" value="ECO:0007669"/>
    <property type="project" value="UniProtKB-ARBA"/>
</dbReference>
<dbReference type="Gene3D" id="3.10.110.10">
    <property type="entry name" value="Ubiquitin Conjugating Enzyme"/>
    <property type="match status" value="1"/>
</dbReference>
<dbReference type="FunFam" id="3.10.110.10:FF:000050">
    <property type="entry name" value="eIF-2-alpha kinase GCN2"/>
    <property type="match status" value="1"/>
</dbReference>
<dbReference type="GO" id="GO:0010468">
    <property type="term" value="P:regulation of gene expression"/>
    <property type="evidence" value="ECO:0007669"/>
    <property type="project" value="UniProtKB-ARBA"/>
</dbReference>
<dbReference type="PROSITE" id="PS50908">
    <property type="entry name" value="RWD"/>
    <property type="match status" value="1"/>
</dbReference>
<feature type="compositionally biased region" description="Acidic residues" evidence="1">
    <location>
        <begin position="238"/>
        <end position="265"/>
    </location>
</feature>
<dbReference type="EMBL" id="HBIU01060773">
    <property type="protein sequence ID" value="CAE0653737.1"/>
    <property type="molecule type" value="Transcribed_RNA"/>
</dbReference>
<feature type="compositionally biased region" description="Acidic residues" evidence="1">
    <location>
        <begin position="275"/>
        <end position="295"/>
    </location>
</feature>
<protein>
    <recommendedName>
        <fullName evidence="2">RWD domain-containing protein</fullName>
    </recommendedName>
</protein>
<evidence type="ECO:0000256" key="1">
    <source>
        <dbReference type="SAM" id="MobiDB-lite"/>
    </source>
</evidence>
<dbReference type="CDD" id="cd23823">
    <property type="entry name" value="RWD_GCN2"/>
    <property type="match status" value="1"/>
</dbReference>
<dbReference type="AlphaFoldDB" id="A0A7S3YJK7"/>
<accession>A0A7S3YJK7</accession>
<evidence type="ECO:0000259" key="2">
    <source>
        <dbReference type="PROSITE" id="PS50908"/>
    </source>
</evidence>
<feature type="region of interest" description="Disordered" evidence="1">
    <location>
        <begin position="236"/>
        <end position="295"/>
    </location>
</feature>
<dbReference type="InterPro" id="IPR006575">
    <property type="entry name" value="RWD_dom"/>
</dbReference>